<evidence type="ECO:0000313" key="2">
    <source>
        <dbReference type="WBParaSite" id="SMUV_0000183201-mRNA-1"/>
    </source>
</evidence>
<keyword evidence="1" id="KW-1185">Reference proteome</keyword>
<dbReference type="AlphaFoldDB" id="A0A0N5ACF6"/>
<reference evidence="2" key="1">
    <citation type="submission" date="2017-02" db="UniProtKB">
        <authorList>
            <consortium name="WormBaseParasite"/>
        </authorList>
    </citation>
    <scope>IDENTIFICATION</scope>
</reference>
<organism evidence="1 2">
    <name type="scientific">Syphacia muris</name>
    <dbReference type="NCBI Taxonomy" id="451379"/>
    <lineage>
        <taxon>Eukaryota</taxon>
        <taxon>Metazoa</taxon>
        <taxon>Ecdysozoa</taxon>
        <taxon>Nematoda</taxon>
        <taxon>Chromadorea</taxon>
        <taxon>Rhabditida</taxon>
        <taxon>Spirurina</taxon>
        <taxon>Oxyuridomorpha</taxon>
        <taxon>Oxyuroidea</taxon>
        <taxon>Oxyuridae</taxon>
        <taxon>Syphacia</taxon>
    </lineage>
</organism>
<evidence type="ECO:0000313" key="1">
    <source>
        <dbReference type="Proteomes" id="UP000046393"/>
    </source>
</evidence>
<dbReference type="Proteomes" id="UP000046393">
    <property type="component" value="Unplaced"/>
</dbReference>
<accession>A0A0N5ACF6</accession>
<proteinExistence type="predicted"/>
<name>A0A0N5ACF6_9BILA</name>
<sequence length="40" mass="4392">MRDGSTGTSVACSPQGLMSSYFTLFFSSSVYKKTYETIVN</sequence>
<dbReference type="WBParaSite" id="SMUV_0000183201-mRNA-1">
    <property type="protein sequence ID" value="SMUV_0000183201-mRNA-1"/>
    <property type="gene ID" value="SMUV_0000183201"/>
</dbReference>
<protein>
    <submittedName>
        <fullName evidence="2">Uncharacterized protein</fullName>
    </submittedName>
</protein>